<accession>A0A1G6BVY3</accession>
<proteinExistence type="predicted"/>
<dbReference type="AlphaFoldDB" id="A0A1G6BVY3"/>
<dbReference type="EMBL" id="FMXQ01000003">
    <property type="protein sequence ID" value="SDB24755.1"/>
    <property type="molecule type" value="Genomic_DNA"/>
</dbReference>
<keyword evidence="3" id="KW-1185">Reference proteome</keyword>
<dbReference type="Proteomes" id="UP000199071">
    <property type="component" value="Unassembled WGS sequence"/>
</dbReference>
<dbReference type="RefSeq" id="WP_090876180.1">
    <property type="nucleotide sequence ID" value="NZ_FMXQ01000003.1"/>
</dbReference>
<feature type="domain" description="SsuA/THI5-like" evidence="1">
    <location>
        <begin position="67"/>
        <end position="155"/>
    </location>
</feature>
<reference evidence="2 3" key="1">
    <citation type="submission" date="2016-10" db="EMBL/GenBank/DDBJ databases">
        <authorList>
            <person name="de Groot N.N."/>
        </authorList>
    </citation>
    <scope>NUCLEOTIDE SEQUENCE [LARGE SCALE GENOMIC DNA]</scope>
    <source>
        <strain evidence="2 3">ATCC 35022</strain>
    </source>
</reference>
<protein>
    <submittedName>
        <fullName evidence="2">ABC-type nitrate/sulfonate/bicarbonate transport system, substrate-binding protein</fullName>
    </submittedName>
</protein>
<dbReference type="InterPro" id="IPR015168">
    <property type="entry name" value="SsuA/THI5"/>
</dbReference>
<dbReference type="STRING" id="665467.SAMN02982931_01918"/>
<evidence type="ECO:0000259" key="1">
    <source>
        <dbReference type="Pfam" id="PF09084"/>
    </source>
</evidence>
<sequence length="442" mass="48299">MVNSKTERHRFFWSRASLMAGAAVLWMASFGIAEAQYTEYQPAEPEAGTELPEAAVNFGMRPYADNTFYVIAMKKGWFEEAGIAIGPEELGMKINDTNGTALLLNGQIDIASQYCPLMLPTYKSTEKLKCIAFTDTFLGQAILANPELGLKSFRDYIAEGMDFDEAIKTALEPMAGKTLVTPPQLSNRPFTDAAAEFSGVKWDTQVLEDSKSLVLAKSGQIDFLNPEGAPVVFTLEQAGWTKLLGIGDLFEYAPGGAGSPVAPLVAIVGIGANADFVNANQNTVLRFLSVVWRTIDAVKKDPSLYDLQAPYLNSVAGTDLDGKGVQGTVDSLHPFAPFDYGETYFNNPDSVLYYGNAWGAMIKEFVDNGILPDEGLTPDDIIWAAAIWKQMEDYRVQSEKMIGDLDGQTLSDDKKALLDQAKSYYEKFNYLDAYRLATAAGA</sequence>
<dbReference type="OrthoDB" id="174578at2"/>
<evidence type="ECO:0000313" key="3">
    <source>
        <dbReference type="Proteomes" id="UP000199071"/>
    </source>
</evidence>
<gene>
    <name evidence="2" type="ORF">SAMN02982931_01918</name>
</gene>
<dbReference type="SUPFAM" id="SSF53850">
    <property type="entry name" value="Periplasmic binding protein-like II"/>
    <property type="match status" value="1"/>
</dbReference>
<dbReference type="Gene3D" id="3.40.190.10">
    <property type="entry name" value="Periplasmic binding protein-like II"/>
    <property type="match status" value="1"/>
</dbReference>
<name>A0A1G6BVY3_9HYPH</name>
<dbReference type="Pfam" id="PF09084">
    <property type="entry name" value="NMT1"/>
    <property type="match status" value="1"/>
</dbReference>
<organism evidence="2 3">
    <name type="scientific">Bauldia litoralis</name>
    <dbReference type="NCBI Taxonomy" id="665467"/>
    <lineage>
        <taxon>Bacteria</taxon>
        <taxon>Pseudomonadati</taxon>
        <taxon>Pseudomonadota</taxon>
        <taxon>Alphaproteobacteria</taxon>
        <taxon>Hyphomicrobiales</taxon>
        <taxon>Kaistiaceae</taxon>
        <taxon>Bauldia</taxon>
    </lineage>
</organism>
<evidence type="ECO:0000313" key="2">
    <source>
        <dbReference type="EMBL" id="SDB24755.1"/>
    </source>
</evidence>